<evidence type="ECO:0000313" key="6">
    <source>
        <dbReference type="EMBL" id="CDX62676.1"/>
    </source>
</evidence>
<dbReference type="Proteomes" id="UP000046373">
    <property type="component" value="Unassembled WGS sequence"/>
</dbReference>
<feature type="domain" description="AB hydrolase-1" evidence="3">
    <location>
        <begin position="19"/>
        <end position="240"/>
    </location>
</feature>
<evidence type="ECO:0000256" key="2">
    <source>
        <dbReference type="ARBA" id="ARBA00022801"/>
    </source>
</evidence>
<dbReference type="SUPFAM" id="SSF53474">
    <property type="entry name" value="alpha/beta-Hydrolases"/>
    <property type="match status" value="1"/>
</dbReference>
<dbReference type="InterPro" id="IPR029058">
    <property type="entry name" value="AB_hydrolase_fold"/>
</dbReference>
<dbReference type="EMBL" id="CCNB01000006">
    <property type="protein sequence ID" value="CDX31670.1"/>
    <property type="molecule type" value="Genomic_DNA"/>
</dbReference>
<evidence type="ECO:0000313" key="5">
    <source>
        <dbReference type="EMBL" id="CDX31670.1"/>
    </source>
</evidence>
<dbReference type="EMBL" id="CCMZ01000016">
    <property type="protein sequence ID" value="CDX17068.1"/>
    <property type="molecule type" value="Genomic_DNA"/>
</dbReference>
<dbReference type="AlphaFoldDB" id="A0A090GIC0"/>
<gene>
    <name evidence="6" type="ORF">MPL1032_60165</name>
    <name evidence="4" type="ORF">MPL3356_230032</name>
    <name evidence="5" type="ORF">MPLDJ20_140367</name>
</gene>
<dbReference type="PANTHER" id="PTHR43248:SF2">
    <property type="entry name" value="PROLYL AMINOPEPTIDASE"/>
    <property type="match status" value="1"/>
</dbReference>
<evidence type="ECO:0000313" key="8">
    <source>
        <dbReference type="Proteomes" id="UP000046373"/>
    </source>
</evidence>
<dbReference type="EMBL" id="CCND01000049">
    <property type="protein sequence ID" value="CDX62676.1"/>
    <property type="molecule type" value="Genomic_DNA"/>
</dbReference>
<proteinExistence type="inferred from homology"/>
<comment type="similarity">
    <text evidence="1">Belongs to the peptidase S33 family.</text>
</comment>
<evidence type="ECO:0000313" key="9">
    <source>
        <dbReference type="Proteomes" id="UP000182888"/>
    </source>
</evidence>
<sequence>MVTLNIMRWGDRGAPKTMVALHGITANAGAMTEPARLLAARGWQVIAPDMRGHGESARGNGDFSFDSLLADFAENLPDAPDVLLGHSFGGTLAQLGVLRGLFRPKAMLLEDPVSHFADKATPKGMLDWDEANLPHDIEGLLKLNPGWSRRDAAWKVVSLEQISFDDARSAFAGNAPWDLRDEAARLAKMLPTVWVLPDVSRFVPPDDTQRLRAEVGERSVVVMPNVGHSIHRDATQAFVDIVEKLGAGTWFDR</sequence>
<dbReference type="STRING" id="69974.MPLDJ20_140367"/>
<reference evidence="6" key="1">
    <citation type="submission" date="2014-08" db="EMBL/GenBank/DDBJ databases">
        <title>DNA barcoding of Bradysia (Diptera: Sciaridae) for detection of the immature stages on agricultural crops.</title>
        <authorList>
            <person name="Shin S."/>
            <person name="Jung S."/>
            <person name="Heller K."/>
            <person name="Menzel F."/>
            <person name="Hong T.-K."/>
            <person name="Lee H."/>
            <person name="Lee S."/>
        </authorList>
    </citation>
    <scope>NUCLEOTIDE SEQUENCE</scope>
</reference>
<evidence type="ECO:0000256" key="1">
    <source>
        <dbReference type="ARBA" id="ARBA00010088"/>
    </source>
</evidence>
<evidence type="ECO:0000313" key="7">
    <source>
        <dbReference type="Proteomes" id="UP000045285"/>
    </source>
</evidence>
<evidence type="ECO:0000259" key="3">
    <source>
        <dbReference type="Pfam" id="PF12697"/>
    </source>
</evidence>
<organism evidence="5 8">
    <name type="scientific">Mesorhizobium plurifarium</name>
    <dbReference type="NCBI Taxonomy" id="69974"/>
    <lineage>
        <taxon>Bacteria</taxon>
        <taxon>Pseudomonadati</taxon>
        <taxon>Pseudomonadota</taxon>
        <taxon>Alphaproteobacteria</taxon>
        <taxon>Hyphomicrobiales</taxon>
        <taxon>Phyllobacteriaceae</taxon>
        <taxon>Mesorhizobium</taxon>
    </lineage>
</organism>
<dbReference type="InterPro" id="IPR051601">
    <property type="entry name" value="Serine_prot/Carboxylest_S33"/>
</dbReference>
<name>A0A090GIC0_MESPL</name>
<dbReference type="GO" id="GO:0016787">
    <property type="term" value="F:hydrolase activity"/>
    <property type="evidence" value="ECO:0007669"/>
    <property type="project" value="UniProtKB-KW"/>
</dbReference>
<reference evidence="9" key="4">
    <citation type="submission" date="2014-08" db="EMBL/GenBank/DDBJ databases">
        <authorList>
            <person name="Edwards T."/>
        </authorList>
    </citation>
    <scope>NUCLEOTIDE SEQUENCE [LARGE SCALE GENOMIC DNA]</scope>
</reference>
<dbReference type="Gene3D" id="3.40.50.1820">
    <property type="entry name" value="alpha/beta hydrolase"/>
    <property type="match status" value="1"/>
</dbReference>
<reference evidence="7" key="3">
    <citation type="submission" date="2014-08" db="EMBL/GenBank/DDBJ databases">
        <authorList>
            <person name="Moulin L."/>
        </authorList>
    </citation>
    <scope>NUCLEOTIDE SEQUENCE [LARGE SCALE GENOMIC DNA]</scope>
</reference>
<keyword evidence="2" id="KW-0378">Hydrolase</keyword>
<keyword evidence="7" id="KW-1185">Reference proteome</keyword>
<evidence type="ECO:0000313" key="4">
    <source>
        <dbReference type="EMBL" id="CDX17068.1"/>
    </source>
</evidence>
<accession>A0A090GIC0</accession>
<dbReference type="PANTHER" id="PTHR43248">
    <property type="entry name" value="2-SUCCINYL-6-HYDROXY-2,4-CYCLOHEXADIENE-1-CARBOXYLATE SYNTHASE"/>
    <property type="match status" value="1"/>
</dbReference>
<dbReference type="Pfam" id="PF12697">
    <property type="entry name" value="Abhydrolase_6"/>
    <property type="match status" value="1"/>
</dbReference>
<dbReference type="Proteomes" id="UP000045285">
    <property type="component" value="Unassembled WGS sequence"/>
</dbReference>
<dbReference type="Proteomes" id="UP000182888">
    <property type="component" value="Unassembled WGS sequence"/>
</dbReference>
<reference evidence="5 8" key="2">
    <citation type="submission" date="2014-08" db="EMBL/GenBank/DDBJ databases">
        <authorList>
            <person name="Moulin Lionel"/>
        </authorList>
    </citation>
    <scope>NUCLEOTIDE SEQUENCE [LARGE SCALE GENOMIC DNA]</scope>
</reference>
<protein>
    <recommendedName>
        <fullName evidence="3">AB hydrolase-1 domain-containing protein</fullName>
    </recommendedName>
</protein>
<dbReference type="InterPro" id="IPR000073">
    <property type="entry name" value="AB_hydrolase_1"/>
</dbReference>